<evidence type="ECO:0000256" key="1">
    <source>
        <dbReference type="ARBA" id="ARBA00004651"/>
    </source>
</evidence>
<dbReference type="CDD" id="cd06261">
    <property type="entry name" value="TM_PBP2"/>
    <property type="match status" value="1"/>
</dbReference>
<dbReference type="InterPro" id="IPR000515">
    <property type="entry name" value="MetI-like"/>
</dbReference>
<keyword evidence="12" id="KW-1185">Reference proteome</keyword>
<accession>A0A1I6Q3U0</accession>
<dbReference type="InterPro" id="IPR035906">
    <property type="entry name" value="MetI-like_sf"/>
</dbReference>
<dbReference type="EMBL" id="BJWJ01000002">
    <property type="protein sequence ID" value="GEM03309.1"/>
    <property type="molecule type" value="Genomic_DNA"/>
</dbReference>
<evidence type="ECO:0000256" key="2">
    <source>
        <dbReference type="ARBA" id="ARBA00022448"/>
    </source>
</evidence>
<reference evidence="10 11" key="1">
    <citation type="submission" date="2016-10" db="EMBL/GenBank/DDBJ databases">
        <authorList>
            <person name="de Groot N.N."/>
        </authorList>
    </citation>
    <scope>NUCLEOTIDE SEQUENCE [LARGE SCALE GENOMIC DNA]</scope>
    <source>
        <strain evidence="10 11">DSM 17074</strain>
    </source>
</reference>
<dbReference type="STRING" id="306541.SAMN05421668_10375"/>
<evidence type="ECO:0000256" key="5">
    <source>
        <dbReference type="ARBA" id="ARBA00022989"/>
    </source>
</evidence>
<dbReference type="InterPro" id="IPR050809">
    <property type="entry name" value="UgpAE/MalFG_permease"/>
</dbReference>
<keyword evidence="2 7" id="KW-0813">Transport</keyword>
<keyword evidence="4 7" id="KW-0812">Transmembrane</keyword>
<keyword evidence="5 7" id="KW-1133">Transmembrane helix</keyword>
<feature type="transmembrane region" description="Helical" evidence="7">
    <location>
        <begin position="206"/>
        <end position="233"/>
    </location>
</feature>
<keyword evidence="6 7" id="KW-0472">Membrane</keyword>
<dbReference type="GO" id="GO:0055085">
    <property type="term" value="P:transmembrane transport"/>
    <property type="evidence" value="ECO:0007669"/>
    <property type="project" value="InterPro"/>
</dbReference>
<feature type="transmembrane region" description="Helical" evidence="7">
    <location>
        <begin position="81"/>
        <end position="100"/>
    </location>
</feature>
<dbReference type="AlphaFoldDB" id="A0A1I6Q3U0"/>
<protein>
    <submittedName>
        <fullName evidence="9">ABC transporter permease</fullName>
    </submittedName>
    <submittedName>
        <fullName evidence="10">ABC-type sugar transport system, permease component</fullName>
    </submittedName>
</protein>
<feature type="domain" description="ABC transmembrane type-1" evidence="8">
    <location>
        <begin position="74"/>
        <end position="282"/>
    </location>
</feature>
<dbReference type="GO" id="GO:0005886">
    <property type="term" value="C:plasma membrane"/>
    <property type="evidence" value="ECO:0007669"/>
    <property type="project" value="UniProtKB-SubCell"/>
</dbReference>
<evidence type="ECO:0000313" key="11">
    <source>
        <dbReference type="Proteomes" id="UP000199139"/>
    </source>
</evidence>
<dbReference type="PROSITE" id="PS50928">
    <property type="entry name" value="ABC_TM1"/>
    <property type="match status" value="1"/>
</dbReference>
<dbReference type="Proteomes" id="UP000199139">
    <property type="component" value="Unassembled WGS sequence"/>
</dbReference>
<keyword evidence="10" id="KW-0762">Sugar transport</keyword>
<dbReference type="OrthoDB" id="9788108at2"/>
<evidence type="ECO:0000313" key="9">
    <source>
        <dbReference type="EMBL" id="GEM03309.1"/>
    </source>
</evidence>
<proteinExistence type="inferred from homology"/>
<dbReference type="EMBL" id="FPAI01000003">
    <property type="protein sequence ID" value="SFS47107.1"/>
    <property type="molecule type" value="Genomic_DNA"/>
</dbReference>
<dbReference type="Pfam" id="PF00528">
    <property type="entry name" value="BPD_transp_1"/>
    <property type="match status" value="1"/>
</dbReference>
<evidence type="ECO:0000313" key="10">
    <source>
        <dbReference type="EMBL" id="SFS47107.1"/>
    </source>
</evidence>
<name>A0A1I6Q3U0_9BACI</name>
<dbReference type="PANTHER" id="PTHR43227:SF3">
    <property type="entry name" value="BINDING-PROTEIN-DEPENDENT TRANSPORT SYSTEMS INNER MEMBRANE COMPONENT"/>
    <property type="match status" value="1"/>
</dbReference>
<dbReference type="RefSeq" id="WP_089852903.1">
    <property type="nucleotide sequence ID" value="NZ_BJWJ01000002.1"/>
</dbReference>
<keyword evidence="3" id="KW-1003">Cell membrane</keyword>
<feature type="transmembrane region" description="Helical" evidence="7">
    <location>
        <begin position="253"/>
        <end position="280"/>
    </location>
</feature>
<dbReference type="Proteomes" id="UP000321773">
    <property type="component" value="Unassembled WGS sequence"/>
</dbReference>
<feature type="transmembrane region" description="Helical" evidence="7">
    <location>
        <begin position="107"/>
        <end position="125"/>
    </location>
</feature>
<feature type="transmembrane region" description="Helical" evidence="7">
    <location>
        <begin position="160"/>
        <end position="185"/>
    </location>
</feature>
<evidence type="ECO:0000313" key="12">
    <source>
        <dbReference type="Proteomes" id="UP000321773"/>
    </source>
</evidence>
<evidence type="ECO:0000259" key="8">
    <source>
        <dbReference type="PROSITE" id="PS50928"/>
    </source>
</evidence>
<dbReference type="PANTHER" id="PTHR43227">
    <property type="entry name" value="BLL4140 PROTEIN"/>
    <property type="match status" value="1"/>
</dbReference>
<evidence type="ECO:0000256" key="7">
    <source>
        <dbReference type="RuleBase" id="RU363032"/>
    </source>
</evidence>
<evidence type="ECO:0000256" key="6">
    <source>
        <dbReference type="ARBA" id="ARBA00023136"/>
    </source>
</evidence>
<evidence type="ECO:0000256" key="3">
    <source>
        <dbReference type="ARBA" id="ARBA00022475"/>
    </source>
</evidence>
<gene>
    <name evidence="9" type="ORF">HMI01_02970</name>
    <name evidence="10" type="ORF">SAMN05421668_10375</name>
</gene>
<comment type="similarity">
    <text evidence="7">Belongs to the binding-protein-dependent transport system permease family.</text>
</comment>
<feature type="transmembrane region" description="Helical" evidence="7">
    <location>
        <begin position="12"/>
        <end position="37"/>
    </location>
</feature>
<organism evidence="10 11">
    <name type="scientific">Halolactibacillus miurensis</name>
    <dbReference type="NCBI Taxonomy" id="306541"/>
    <lineage>
        <taxon>Bacteria</taxon>
        <taxon>Bacillati</taxon>
        <taxon>Bacillota</taxon>
        <taxon>Bacilli</taxon>
        <taxon>Bacillales</taxon>
        <taxon>Bacillaceae</taxon>
        <taxon>Halolactibacillus</taxon>
    </lineage>
</organism>
<dbReference type="SUPFAM" id="SSF161098">
    <property type="entry name" value="MetI-like"/>
    <property type="match status" value="1"/>
</dbReference>
<sequence length="287" mass="32380">MKVSLKTGKQLIGTSFILPWLLGFAVFTAFPLGYSIFLSFQQVRITPKGIVTDYVGFDNFSYAFTVDTLFTQELLTYLEELFISVPIILVFSLIIGLLLNQNIKFRGLFRTIFFLPVIITSGPVIEELMAQGVTAIPSIEEYAIFNVILNNSESYFNSTIIYLMDNLIFILWFSGVQILIFLAALQKIDRQIYEAAKIDGASSWECFWKVTLPSLSPIIIINVIYTVVTYSIFALNPVVNHIQSNMFQINTGFGYASALSWIYFGVIALVLLIVVGLLTLRTNKKYS</sequence>
<dbReference type="Gene3D" id="1.10.3720.10">
    <property type="entry name" value="MetI-like"/>
    <property type="match status" value="1"/>
</dbReference>
<comment type="subcellular location">
    <subcellularLocation>
        <location evidence="1 7">Cell membrane</location>
        <topology evidence="1 7">Multi-pass membrane protein</topology>
    </subcellularLocation>
</comment>
<evidence type="ECO:0000256" key="4">
    <source>
        <dbReference type="ARBA" id="ARBA00022692"/>
    </source>
</evidence>
<reference evidence="9 12" key="2">
    <citation type="submission" date="2019-07" db="EMBL/GenBank/DDBJ databases">
        <title>Whole genome shotgun sequence of Halolactibacillus miurensis NBRC 100873.</title>
        <authorList>
            <person name="Hosoyama A."/>
            <person name="Uohara A."/>
            <person name="Ohji S."/>
            <person name="Ichikawa N."/>
        </authorList>
    </citation>
    <scope>NUCLEOTIDE SEQUENCE [LARGE SCALE GENOMIC DNA]</scope>
    <source>
        <strain evidence="9 12">NBRC 100873</strain>
    </source>
</reference>